<keyword evidence="2" id="KW-1185">Reference proteome</keyword>
<dbReference type="InterPro" id="IPR020568">
    <property type="entry name" value="Ribosomal_Su5_D2-typ_SF"/>
</dbReference>
<sequence>MVTERSRSYSNGKLLLTGEYAVLDGALSLAVPTKYGQSLDIEPIDKPVISWKSLDENGAIWFETIFNITNNGISLAVKNDNTVSERLIQILNAAKQLNSDFLNEDRGYKINTKLDFPRHWGLGTSSTLINNIAQWASVDAYKLLKMTFGGSGYDIACAQHNTPITYQLENSQPLVKPIDFNPSFKGHLYFVYLNKKQNSRDGIKHYNANKGNLHSYIKDINTISSQIIASNSLEDFESLITQHEDIISKLTKQRTIKTLLFNDFKGSIKSLGAWGGDFILVASKENPMPYFNQKGYKTVIRYTDMVLL</sequence>
<organism evidence="1 2">
    <name type="scientific">Flavivirga algicola</name>
    <dbReference type="NCBI Taxonomy" id="2729136"/>
    <lineage>
        <taxon>Bacteria</taxon>
        <taxon>Pseudomonadati</taxon>
        <taxon>Bacteroidota</taxon>
        <taxon>Flavobacteriia</taxon>
        <taxon>Flavobacteriales</taxon>
        <taxon>Flavobacteriaceae</taxon>
        <taxon>Flavivirga</taxon>
    </lineage>
</organism>
<dbReference type="InterPro" id="IPR014721">
    <property type="entry name" value="Ribsml_uS5_D2-typ_fold_subgr"/>
</dbReference>
<keyword evidence="1" id="KW-0808">Transferase</keyword>
<dbReference type="Proteomes" id="UP000746690">
    <property type="component" value="Unassembled WGS sequence"/>
</dbReference>
<comment type="caution">
    <text evidence="1">The sequence shown here is derived from an EMBL/GenBank/DDBJ whole genome shotgun (WGS) entry which is preliminary data.</text>
</comment>
<protein>
    <submittedName>
        <fullName evidence="1">GHMP kinase</fullName>
    </submittedName>
</protein>
<dbReference type="GO" id="GO:0016301">
    <property type="term" value="F:kinase activity"/>
    <property type="evidence" value="ECO:0007669"/>
    <property type="project" value="UniProtKB-KW"/>
</dbReference>
<proteinExistence type="predicted"/>
<dbReference type="NCBIfam" id="NF040656">
    <property type="entry name" value="GHMP_GYDIA"/>
    <property type="match status" value="1"/>
</dbReference>
<dbReference type="InterPro" id="IPR047765">
    <property type="entry name" value="GHMP_GYDIA-like"/>
</dbReference>
<dbReference type="EMBL" id="JABBHF010000007">
    <property type="protein sequence ID" value="NMH88419.1"/>
    <property type="molecule type" value="Genomic_DNA"/>
</dbReference>
<reference evidence="1 2" key="1">
    <citation type="submission" date="2020-04" db="EMBL/GenBank/DDBJ databases">
        <title>A Flavivirga sp. nov.</title>
        <authorList>
            <person name="Sun X."/>
        </authorList>
    </citation>
    <scope>NUCLEOTIDE SEQUENCE [LARGE SCALE GENOMIC DNA]</scope>
    <source>
        <strain evidence="1 2">Y03</strain>
    </source>
</reference>
<keyword evidence="1" id="KW-0418">Kinase</keyword>
<accession>A0ABX1S113</accession>
<dbReference type="SUPFAM" id="SSF54211">
    <property type="entry name" value="Ribosomal protein S5 domain 2-like"/>
    <property type="match status" value="1"/>
</dbReference>
<evidence type="ECO:0000313" key="1">
    <source>
        <dbReference type="EMBL" id="NMH88419.1"/>
    </source>
</evidence>
<name>A0ABX1S113_9FLAO</name>
<dbReference type="Gene3D" id="3.30.230.10">
    <property type="match status" value="1"/>
</dbReference>
<evidence type="ECO:0000313" key="2">
    <source>
        <dbReference type="Proteomes" id="UP000746690"/>
    </source>
</evidence>
<gene>
    <name evidence="1" type="ORF">HHX25_12970</name>
</gene>